<evidence type="ECO:0000313" key="5">
    <source>
        <dbReference type="EMBL" id="AAO04032.1"/>
    </source>
</evidence>
<dbReference type="SMART" id="SM00342">
    <property type="entry name" value="HTH_ARAC"/>
    <property type="match status" value="1"/>
</dbReference>
<feature type="domain" description="HTH araC/xylS-type" evidence="4">
    <location>
        <begin position="152"/>
        <end position="250"/>
    </location>
</feature>
<evidence type="ECO:0000256" key="1">
    <source>
        <dbReference type="ARBA" id="ARBA00023015"/>
    </source>
</evidence>
<dbReference type="eggNOG" id="COG2207">
    <property type="taxonomic scope" value="Bacteria"/>
</dbReference>
<dbReference type="Pfam" id="PF12833">
    <property type="entry name" value="HTH_18"/>
    <property type="match status" value="1"/>
</dbReference>
<accession>A0A0H2VGL2</accession>
<organism evidence="5 6">
    <name type="scientific">Staphylococcus epidermidis (strain ATCC 12228 / FDA PCI 1200)</name>
    <dbReference type="NCBI Taxonomy" id="176280"/>
    <lineage>
        <taxon>Bacteria</taxon>
        <taxon>Bacillati</taxon>
        <taxon>Bacillota</taxon>
        <taxon>Bacilli</taxon>
        <taxon>Bacillales</taxon>
        <taxon>Staphylococcaceae</taxon>
        <taxon>Staphylococcus</taxon>
    </lineage>
</organism>
<evidence type="ECO:0000313" key="6">
    <source>
        <dbReference type="Proteomes" id="UP000001411"/>
    </source>
</evidence>
<keyword evidence="3" id="KW-0804">Transcription</keyword>
<dbReference type="PROSITE" id="PS01124">
    <property type="entry name" value="HTH_ARAC_FAMILY_2"/>
    <property type="match status" value="1"/>
</dbReference>
<dbReference type="HOGENOM" id="CLU_023174_0_0_9"/>
<dbReference type="GO" id="GO:0043565">
    <property type="term" value="F:sequence-specific DNA binding"/>
    <property type="evidence" value="ECO:0007669"/>
    <property type="project" value="InterPro"/>
</dbReference>
<evidence type="ECO:0000259" key="4">
    <source>
        <dbReference type="PROSITE" id="PS01124"/>
    </source>
</evidence>
<reference evidence="5 6" key="1">
    <citation type="journal article" date="2003" name="Mol. Microbiol.">
        <title>Genome-based analysis of virulence genes in a non-biofilm-forming Staphylococcus epidermidis strain (ATCC 12228).</title>
        <authorList>
            <person name="Zhang Y.Q."/>
            <person name="Ren S.X."/>
            <person name="Li H.L."/>
            <person name="Wang Y.X."/>
            <person name="Fu G."/>
            <person name="Yang J."/>
            <person name="Qin Z.Q."/>
            <person name="Miao Y.G."/>
            <person name="Wang W.Y."/>
            <person name="Chen R.S."/>
            <person name="Shen Y."/>
            <person name="Chen Z."/>
            <person name="Yuan Z.H."/>
            <person name="Zhao G.P."/>
            <person name="Qu D."/>
            <person name="Danchin A."/>
            <person name="Wen Y.M."/>
        </authorList>
    </citation>
    <scope>NUCLEOTIDE SEQUENCE [LARGE SCALE GENOMIC DNA]</scope>
    <source>
        <strain evidence="6">ATCC 12228 / FDA PCI 1200</strain>
    </source>
</reference>
<keyword evidence="1" id="KW-0805">Transcription regulation</keyword>
<dbReference type="EMBL" id="AE015929">
    <property type="protein sequence ID" value="AAO04032.1"/>
    <property type="molecule type" value="Genomic_DNA"/>
</dbReference>
<proteinExistence type="predicted"/>
<dbReference type="PROSITE" id="PS00041">
    <property type="entry name" value="HTH_ARAC_FAMILY_1"/>
    <property type="match status" value="1"/>
</dbReference>
<sequence length="724" mass="85657">MANSCLHILSKKEYTATRCQDGILLFWPIEGSMHFQQFMKERILSDELYIVNNMDVFSISDNGITLEVYISSDWFTELGYSFFNYHYISDLIQSKKEIKELVAQLTLNFLDNDVDKEQDIINKIVHILANEAIIDKKIAEDQYMYDYYGELKDELNYIYNHIEERLTLKDISNKLYVSKSNLSTQFHLLLGMGFKKYIDTLKISKSIEMLLTTTKTISQISETLGFSNVSTYSRQFKNYLSVTPNAYRAMKKYDKYNGCSDDDVSEHLKSCVQSLICSKMPTNELDNYDEIVIDQYPISNVSTFYSVVQINSIDEIKMLFLQGIHKKIGYEGSNIIFCIMPNLCQYKNLFSQEEMNDIIKIIIEYRLHVAFSIDKIEQIYELNQLFTYQYENLKIMNKCSVSDYNVQFIFNLNEKSIREIYRNILKIQNIELEYKIGLDISCMFNDTAQFKSLASQIKRLKFDYLYIDNARLKSPYLLDNEEGLLLKNILQFKHLIDDLKQFDFSSENLIFLNLYNHQLLNNNEIDLSNSAPLLFKTISKLKKHFKGYGLNVFSNPKVFNAVHLFDENGFKTTFGLIFNHLSWMTNQNQIEQRFYNIIENADQYYLYLYDWRVIESESNESDFKDVDIWINFEDEALIDEYICVIAKVDDEGGNINHMISQNLRHKYVWSTPFLMRVEENFRPYMHIMEHDFKKGPLKIRMKYNAVYLVEIYKKDKINKRRSTT</sequence>
<dbReference type="AlphaFoldDB" id="A0A0H2VGL2"/>
<evidence type="ECO:0000256" key="2">
    <source>
        <dbReference type="ARBA" id="ARBA00023125"/>
    </source>
</evidence>
<dbReference type="InterPro" id="IPR018060">
    <property type="entry name" value="HTH_AraC"/>
</dbReference>
<dbReference type="KEGG" id="sep:SE_0435"/>
<dbReference type="OrthoDB" id="9816335at2"/>
<name>A0A0H2VGL2_STAES</name>
<dbReference type="PANTHER" id="PTHR43280">
    <property type="entry name" value="ARAC-FAMILY TRANSCRIPTIONAL REGULATOR"/>
    <property type="match status" value="1"/>
</dbReference>
<dbReference type="InterPro" id="IPR018062">
    <property type="entry name" value="HTH_AraC-typ_CS"/>
</dbReference>
<evidence type="ECO:0000256" key="3">
    <source>
        <dbReference type="ARBA" id="ARBA00023163"/>
    </source>
</evidence>
<dbReference type="SUPFAM" id="SSF46689">
    <property type="entry name" value="Homeodomain-like"/>
    <property type="match status" value="1"/>
</dbReference>
<gene>
    <name evidence="5" type="ordered locus">SE_0435</name>
</gene>
<dbReference type="PANTHER" id="PTHR43280:SF26">
    <property type="entry name" value="ARAC-FAMILY TRANSCRIPTIONAL REGULATOR"/>
    <property type="match status" value="1"/>
</dbReference>
<keyword evidence="2" id="KW-0238">DNA-binding</keyword>
<dbReference type="PATRIC" id="fig|176280.10.peg.409"/>
<dbReference type="Proteomes" id="UP000001411">
    <property type="component" value="Chromosome"/>
</dbReference>
<protein>
    <submittedName>
        <fullName evidence="5">AraC/XylS family transcriptional regulator</fullName>
    </submittedName>
</protein>
<dbReference type="GeneID" id="50019409"/>
<dbReference type="InterPro" id="IPR009057">
    <property type="entry name" value="Homeodomain-like_sf"/>
</dbReference>
<dbReference type="Gene3D" id="1.10.10.60">
    <property type="entry name" value="Homeodomain-like"/>
    <property type="match status" value="2"/>
</dbReference>
<dbReference type="RefSeq" id="WP_001832107.1">
    <property type="nucleotide sequence ID" value="NC_004461.1"/>
</dbReference>
<dbReference type="GO" id="GO:0003700">
    <property type="term" value="F:DNA-binding transcription factor activity"/>
    <property type="evidence" value="ECO:0007669"/>
    <property type="project" value="InterPro"/>
</dbReference>